<dbReference type="Gene3D" id="3.40.190.10">
    <property type="entry name" value="Periplasmic binding protein-like II"/>
    <property type="match status" value="2"/>
</dbReference>
<evidence type="ECO:0000313" key="7">
    <source>
        <dbReference type="Proteomes" id="UP000051295"/>
    </source>
</evidence>
<sequence>MKLPPLNALRAFEAAARHEGFVGAAEELHVTRGAISRQIKLLEEHIGTLLFRRHGKGVALTEAGRRLQPVLTRAFGDILAEASRIGAEASDLRIICPPATSIRWLLPRLERFRALHPEIGVRLTTDFVGPYGFDAHQYDVGFSVTHWPDRPGDLKVETLFPVEVTPACAPSLLAAKGRPERPEDLARFPLLHETPRRADWRAWLEAFDVRGVDANQGSDFPNLDMAAKAATLGAGVVMADLALNRDELESGLLVKLFPEMVCTSPTGGICLIASRDRWDDPKVAAFRDWAVAETR</sequence>
<comment type="caution">
    <text evidence="6">The sequence shown here is derived from an EMBL/GenBank/DDBJ whole genome shotgun (WGS) entry which is preliminary data.</text>
</comment>
<dbReference type="RefSeq" id="WP_057790087.1">
    <property type="nucleotide sequence ID" value="NZ_LAXJ01000002.1"/>
</dbReference>
<proteinExistence type="inferred from homology"/>
<dbReference type="InterPro" id="IPR036390">
    <property type="entry name" value="WH_DNA-bd_sf"/>
</dbReference>
<dbReference type="PANTHER" id="PTHR30537:SF74">
    <property type="entry name" value="HTH-TYPE TRANSCRIPTIONAL REGULATOR TRPI"/>
    <property type="match status" value="1"/>
</dbReference>
<keyword evidence="2" id="KW-0805">Transcription regulation</keyword>
<dbReference type="Proteomes" id="UP000051295">
    <property type="component" value="Unassembled WGS sequence"/>
</dbReference>
<evidence type="ECO:0000313" key="6">
    <source>
        <dbReference type="EMBL" id="KRS14683.1"/>
    </source>
</evidence>
<keyword evidence="4" id="KW-0804">Transcription</keyword>
<evidence type="ECO:0000256" key="1">
    <source>
        <dbReference type="ARBA" id="ARBA00009437"/>
    </source>
</evidence>
<dbReference type="PRINTS" id="PR00039">
    <property type="entry name" value="HTHLYSR"/>
</dbReference>
<dbReference type="PROSITE" id="PS50931">
    <property type="entry name" value="HTH_LYSR"/>
    <property type="match status" value="1"/>
</dbReference>
<dbReference type="PATRIC" id="fig|1641875.4.peg.1702"/>
<dbReference type="AlphaFoldDB" id="A0A0T5P0L1"/>
<dbReference type="STRING" id="1641875.XM53_03005"/>
<keyword evidence="3" id="KW-0238">DNA-binding</keyword>
<dbReference type="Pfam" id="PF00126">
    <property type="entry name" value="HTH_1"/>
    <property type="match status" value="1"/>
</dbReference>
<dbReference type="SUPFAM" id="SSF46785">
    <property type="entry name" value="Winged helix' DNA-binding domain"/>
    <property type="match status" value="1"/>
</dbReference>
<organism evidence="6 7">
    <name type="scientific">Roseovarius atlanticus</name>
    <dbReference type="NCBI Taxonomy" id="1641875"/>
    <lineage>
        <taxon>Bacteria</taxon>
        <taxon>Pseudomonadati</taxon>
        <taxon>Pseudomonadota</taxon>
        <taxon>Alphaproteobacteria</taxon>
        <taxon>Rhodobacterales</taxon>
        <taxon>Roseobacteraceae</taxon>
        <taxon>Roseovarius</taxon>
    </lineage>
</organism>
<dbReference type="EMBL" id="LAXJ01000002">
    <property type="protein sequence ID" value="KRS14683.1"/>
    <property type="molecule type" value="Genomic_DNA"/>
</dbReference>
<keyword evidence="7" id="KW-1185">Reference proteome</keyword>
<evidence type="ECO:0000259" key="5">
    <source>
        <dbReference type="PROSITE" id="PS50931"/>
    </source>
</evidence>
<dbReference type="GO" id="GO:0003700">
    <property type="term" value="F:DNA-binding transcription factor activity"/>
    <property type="evidence" value="ECO:0007669"/>
    <property type="project" value="InterPro"/>
</dbReference>
<evidence type="ECO:0000256" key="4">
    <source>
        <dbReference type="ARBA" id="ARBA00023163"/>
    </source>
</evidence>
<dbReference type="CDD" id="cd08432">
    <property type="entry name" value="PBP2_GcdR_TrpI_HvrB_AmpR_like"/>
    <property type="match status" value="1"/>
</dbReference>
<dbReference type="InterPro" id="IPR036388">
    <property type="entry name" value="WH-like_DNA-bd_sf"/>
</dbReference>
<dbReference type="InterPro" id="IPR058163">
    <property type="entry name" value="LysR-type_TF_proteobact-type"/>
</dbReference>
<reference evidence="6 7" key="1">
    <citation type="submission" date="2015-04" db="EMBL/GenBank/DDBJ databases">
        <title>The draft genome sequence of Roseovarius sp.R12b.</title>
        <authorList>
            <person name="Li G."/>
            <person name="Lai Q."/>
            <person name="Shao Z."/>
            <person name="Yan P."/>
        </authorList>
    </citation>
    <scope>NUCLEOTIDE SEQUENCE [LARGE SCALE GENOMIC DNA]</scope>
    <source>
        <strain evidence="6 7">R12B</strain>
    </source>
</reference>
<dbReference type="SUPFAM" id="SSF53850">
    <property type="entry name" value="Periplasmic binding protein-like II"/>
    <property type="match status" value="1"/>
</dbReference>
<dbReference type="InterPro" id="IPR005119">
    <property type="entry name" value="LysR_subst-bd"/>
</dbReference>
<dbReference type="Pfam" id="PF03466">
    <property type="entry name" value="LysR_substrate"/>
    <property type="match status" value="1"/>
</dbReference>
<dbReference type="PANTHER" id="PTHR30537">
    <property type="entry name" value="HTH-TYPE TRANSCRIPTIONAL REGULATOR"/>
    <property type="match status" value="1"/>
</dbReference>
<dbReference type="InterPro" id="IPR000847">
    <property type="entry name" value="LysR_HTH_N"/>
</dbReference>
<gene>
    <name evidence="6" type="ORF">XM53_03005</name>
</gene>
<evidence type="ECO:0000256" key="2">
    <source>
        <dbReference type="ARBA" id="ARBA00023015"/>
    </source>
</evidence>
<dbReference type="GO" id="GO:0043565">
    <property type="term" value="F:sequence-specific DNA binding"/>
    <property type="evidence" value="ECO:0007669"/>
    <property type="project" value="TreeGrafter"/>
</dbReference>
<feature type="domain" description="HTH lysR-type" evidence="5">
    <location>
        <begin position="4"/>
        <end position="61"/>
    </location>
</feature>
<dbReference type="OrthoDB" id="9813056at2"/>
<accession>A0A0T5P0L1</accession>
<dbReference type="GO" id="GO:0006351">
    <property type="term" value="P:DNA-templated transcription"/>
    <property type="evidence" value="ECO:0007669"/>
    <property type="project" value="TreeGrafter"/>
</dbReference>
<name>A0A0T5P0L1_9RHOB</name>
<evidence type="ECO:0000256" key="3">
    <source>
        <dbReference type="ARBA" id="ARBA00023125"/>
    </source>
</evidence>
<comment type="similarity">
    <text evidence="1">Belongs to the LysR transcriptional regulatory family.</text>
</comment>
<protein>
    <submittedName>
        <fullName evidence="6">LysR family transcriptional regulator</fullName>
    </submittedName>
</protein>
<dbReference type="Gene3D" id="1.10.10.10">
    <property type="entry name" value="Winged helix-like DNA-binding domain superfamily/Winged helix DNA-binding domain"/>
    <property type="match status" value="1"/>
</dbReference>